<proteinExistence type="inferred from homology"/>
<protein>
    <recommendedName>
        <fullName evidence="7">Kinesin-like protein</fullName>
    </recommendedName>
</protein>
<feature type="coiled-coil region" evidence="8">
    <location>
        <begin position="348"/>
        <end position="375"/>
    </location>
</feature>
<keyword evidence="5 6" id="KW-0505">Motor protein</keyword>
<evidence type="ECO:0000256" key="9">
    <source>
        <dbReference type="SAM" id="MobiDB-lite"/>
    </source>
</evidence>
<dbReference type="SUPFAM" id="SSF52540">
    <property type="entry name" value="P-loop containing nucleoside triphosphate hydrolases"/>
    <property type="match status" value="1"/>
</dbReference>
<sequence length="740" mass="82507">MVRSAVRVVLRTRPTSKFAEDCIKMNSDNRSIVLSMPKREGLGVVNHQQESYNFKFDSVQHNVGQEKMFETCGEEMVRNVLDGYNVTLLAYGQTGAGKTYTMTGGKYTQASYSQRGLVPRTISDLFNMIKAKTNTAVTVRISYAEIYNENIYDLLDPSTQPTDLVVHEDAKGGVQVKGLCYRPVASEEDALGLLFEGESNRAIGEHQLNKASSRSHTIFSLSLESRDGVEGQERVLLSKLHLVDLAGSERLSKTKSEGSVAKEAQYINKSLSFLEQVIIALGDKSRDHIPYRSSKLTHMLKDSLGGNCKTIMIANIWGESAQLEETLSTCKFAQRMTRVANDATVNFRQDAEMLVKKYEREIRELKQELAMHDSFSSRSGVSYDKYSEGQRVELRSMVKIFLEETVGIPDSVDPLEMTSLRHMKEILFQCRHLYQERPAPIVAAGGSRVSYAEGASMLIANGEDVAEKHAVGDAEGEELSMPCAPADARPEGDMQSYTPRSDASGLPHELPELSVPKTPAAQSVPPPSKTDAYENYKVGPGAELFKALTENKSTVKERKKKSKELANKINATKHEMDELRVKVDEIREAHSPQPNSGSSPSAPGEAEVACLMRMKDLKKQYRDAYEELKMIKSEIDYTSRLVEECTMNMLSEFEKWFTEQYGVAVMMSDGPPSPADSTPRDISRMRTPMTLPGMDLDDEDQHELPGPTSDDPNEAAWMNSKRDAAKLKKPQSKQAKKPMR</sequence>
<dbReference type="PANTHER" id="PTHR47968">
    <property type="entry name" value="CENTROMERE PROTEIN E"/>
    <property type="match status" value="1"/>
</dbReference>
<evidence type="ECO:0000256" key="2">
    <source>
        <dbReference type="ARBA" id="ARBA00022741"/>
    </source>
</evidence>
<evidence type="ECO:0000256" key="7">
    <source>
        <dbReference type="RuleBase" id="RU000394"/>
    </source>
</evidence>
<dbReference type="InterPro" id="IPR019821">
    <property type="entry name" value="Kinesin_motor_CS"/>
</dbReference>
<dbReference type="InterPro" id="IPR001752">
    <property type="entry name" value="Kinesin_motor_dom"/>
</dbReference>
<name>A0AAE0GCM9_9CHLO</name>
<feature type="coiled-coil region" evidence="8">
    <location>
        <begin position="562"/>
        <end position="634"/>
    </location>
</feature>
<dbReference type="GO" id="GO:0008017">
    <property type="term" value="F:microtubule binding"/>
    <property type="evidence" value="ECO:0007669"/>
    <property type="project" value="InterPro"/>
</dbReference>
<dbReference type="PANTHER" id="PTHR47968:SF36">
    <property type="entry name" value="KINESIN HEAVY CHAIN ISOFORM X1"/>
    <property type="match status" value="1"/>
</dbReference>
<organism evidence="11 12">
    <name type="scientific">Cymbomonas tetramitiformis</name>
    <dbReference type="NCBI Taxonomy" id="36881"/>
    <lineage>
        <taxon>Eukaryota</taxon>
        <taxon>Viridiplantae</taxon>
        <taxon>Chlorophyta</taxon>
        <taxon>Pyramimonadophyceae</taxon>
        <taxon>Pyramimonadales</taxon>
        <taxon>Pyramimonadaceae</taxon>
        <taxon>Cymbomonas</taxon>
    </lineage>
</organism>
<feature type="region of interest" description="Disordered" evidence="9">
    <location>
        <begin position="473"/>
        <end position="530"/>
    </location>
</feature>
<dbReference type="AlphaFoldDB" id="A0AAE0GCM9"/>
<feature type="binding site" evidence="6">
    <location>
        <begin position="92"/>
        <end position="99"/>
    </location>
    <ligand>
        <name>ATP</name>
        <dbReference type="ChEBI" id="CHEBI:30616"/>
    </ligand>
</feature>
<evidence type="ECO:0000313" key="12">
    <source>
        <dbReference type="Proteomes" id="UP001190700"/>
    </source>
</evidence>
<reference evidence="11 12" key="1">
    <citation type="journal article" date="2015" name="Genome Biol. Evol.">
        <title>Comparative Genomics of a Bacterivorous Green Alga Reveals Evolutionary Causalities and Consequences of Phago-Mixotrophic Mode of Nutrition.</title>
        <authorList>
            <person name="Burns J.A."/>
            <person name="Paasch A."/>
            <person name="Narechania A."/>
            <person name="Kim E."/>
        </authorList>
    </citation>
    <scope>NUCLEOTIDE SEQUENCE [LARGE SCALE GENOMIC DNA]</scope>
    <source>
        <strain evidence="11 12">PLY_AMNH</strain>
    </source>
</reference>
<keyword evidence="1 7" id="KW-0493">Microtubule</keyword>
<evidence type="ECO:0000256" key="5">
    <source>
        <dbReference type="ARBA" id="ARBA00023175"/>
    </source>
</evidence>
<keyword evidence="3 6" id="KW-0067">ATP-binding</keyword>
<evidence type="ECO:0000259" key="10">
    <source>
        <dbReference type="PROSITE" id="PS50067"/>
    </source>
</evidence>
<keyword evidence="2 6" id="KW-0547">Nucleotide-binding</keyword>
<dbReference type="Proteomes" id="UP001190700">
    <property type="component" value="Unassembled WGS sequence"/>
</dbReference>
<keyword evidence="12" id="KW-1185">Reference proteome</keyword>
<dbReference type="Pfam" id="PF00225">
    <property type="entry name" value="Kinesin"/>
    <property type="match status" value="1"/>
</dbReference>
<dbReference type="GO" id="GO:0007018">
    <property type="term" value="P:microtubule-based movement"/>
    <property type="evidence" value="ECO:0007669"/>
    <property type="project" value="InterPro"/>
</dbReference>
<evidence type="ECO:0000313" key="11">
    <source>
        <dbReference type="EMBL" id="KAK3275031.1"/>
    </source>
</evidence>
<evidence type="ECO:0000256" key="3">
    <source>
        <dbReference type="ARBA" id="ARBA00022840"/>
    </source>
</evidence>
<evidence type="ECO:0000256" key="4">
    <source>
        <dbReference type="ARBA" id="ARBA00023054"/>
    </source>
</evidence>
<feature type="domain" description="Kinesin motor" evidence="10">
    <location>
        <begin position="5"/>
        <end position="339"/>
    </location>
</feature>
<dbReference type="EMBL" id="LGRX02007426">
    <property type="protein sequence ID" value="KAK3275031.1"/>
    <property type="molecule type" value="Genomic_DNA"/>
</dbReference>
<dbReference type="InterPro" id="IPR027417">
    <property type="entry name" value="P-loop_NTPase"/>
</dbReference>
<feature type="compositionally biased region" description="Basic residues" evidence="9">
    <location>
        <begin position="727"/>
        <end position="740"/>
    </location>
</feature>
<keyword evidence="4 8" id="KW-0175">Coiled coil</keyword>
<dbReference type="PROSITE" id="PS50067">
    <property type="entry name" value="KINESIN_MOTOR_2"/>
    <property type="match status" value="1"/>
</dbReference>
<dbReference type="SMART" id="SM00129">
    <property type="entry name" value="KISc"/>
    <property type="match status" value="1"/>
</dbReference>
<feature type="region of interest" description="Disordered" evidence="9">
    <location>
        <begin position="668"/>
        <end position="740"/>
    </location>
</feature>
<evidence type="ECO:0000256" key="1">
    <source>
        <dbReference type="ARBA" id="ARBA00022701"/>
    </source>
</evidence>
<accession>A0AAE0GCM9</accession>
<evidence type="ECO:0000256" key="8">
    <source>
        <dbReference type="SAM" id="Coils"/>
    </source>
</evidence>
<dbReference type="PROSITE" id="PS00411">
    <property type="entry name" value="KINESIN_MOTOR_1"/>
    <property type="match status" value="1"/>
</dbReference>
<comment type="similarity">
    <text evidence="6 7">Belongs to the TRAFAC class myosin-kinesin ATPase superfamily. Kinesin family.</text>
</comment>
<dbReference type="GO" id="GO:0005524">
    <property type="term" value="F:ATP binding"/>
    <property type="evidence" value="ECO:0007669"/>
    <property type="project" value="UniProtKB-UniRule"/>
</dbReference>
<evidence type="ECO:0000256" key="6">
    <source>
        <dbReference type="PROSITE-ProRule" id="PRU00283"/>
    </source>
</evidence>
<dbReference type="Gene3D" id="3.40.850.10">
    <property type="entry name" value="Kinesin motor domain"/>
    <property type="match status" value="1"/>
</dbReference>
<comment type="caution">
    <text evidence="11">The sequence shown here is derived from an EMBL/GenBank/DDBJ whole genome shotgun (WGS) entry which is preliminary data.</text>
</comment>
<dbReference type="PRINTS" id="PR00380">
    <property type="entry name" value="KINESINHEAVY"/>
</dbReference>
<dbReference type="GO" id="GO:0003777">
    <property type="term" value="F:microtubule motor activity"/>
    <property type="evidence" value="ECO:0007669"/>
    <property type="project" value="InterPro"/>
</dbReference>
<dbReference type="Pfam" id="PF23735">
    <property type="entry name" value="KIF9"/>
    <property type="match status" value="1"/>
</dbReference>
<dbReference type="InterPro" id="IPR036961">
    <property type="entry name" value="Kinesin_motor_dom_sf"/>
</dbReference>
<dbReference type="InterPro" id="IPR027640">
    <property type="entry name" value="Kinesin-like_fam"/>
</dbReference>
<dbReference type="GO" id="GO:0005874">
    <property type="term" value="C:microtubule"/>
    <property type="evidence" value="ECO:0007669"/>
    <property type="project" value="UniProtKB-KW"/>
</dbReference>
<dbReference type="InterPro" id="IPR056524">
    <property type="entry name" value="KIF6/9_C"/>
</dbReference>
<gene>
    <name evidence="11" type="ORF">CYMTET_16819</name>
</gene>